<evidence type="ECO:0000256" key="10">
    <source>
        <dbReference type="ARBA" id="ARBA00023012"/>
    </source>
</evidence>
<keyword evidence="4" id="KW-1003">Cell membrane</keyword>
<comment type="caution">
    <text evidence="15">The sequence shown here is derived from an EMBL/GenBank/DDBJ whole genome shotgun (WGS) entry which is preliminary data.</text>
</comment>
<dbReference type="SUPFAM" id="SSF158472">
    <property type="entry name" value="HAMP domain-like"/>
    <property type="match status" value="1"/>
</dbReference>
<keyword evidence="7" id="KW-0547">Nucleotide-binding</keyword>
<evidence type="ECO:0000259" key="14">
    <source>
        <dbReference type="PROSITE" id="PS50885"/>
    </source>
</evidence>
<dbReference type="Pfam" id="PF00672">
    <property type="entry name" value="HAMP"/>
    <property type="match status" value="1"/>
</dbReference>
<keyword evidence="12" id="KW-0812">Transmembrane</keyword>
<dbReference type="SUPFAM" id="SSF55874">
    <property type="entry name" value="ATPase domain of HSP90 chaperone/DNA topoisomerase II/histidine kinase"/>
    <property type="match status" value="1"/>
</dbReference>
<dbReference type="RefSeq" id="WP_377562144.1">
    <property type="nucleotide sequence ID" value="NZ_JBHTJZ010000005.1"/>
</dbReference>
<evidence type="ECO:0000313" key="16">
    <source>
        <dbReference type="Proteomes" id="UP001596989"/>
    </source>
</evidence>
<dbReference type="CDD" id="cd06225">
    <property type="entry name" value="HAMP"/>
    <property type="match status" value="1"/>
</dbReference>
<dbReference type="PANTHER" id="PTHR34220:SF7">
    <property type="entry name" value="SENSOR HISTIDINE KINASE YPDA"/>
    <property type="match status" value="1"/>
</dbReference>
<keyword evidence="12" id="KW-1133">Transmembrane helix</keyword>
<dbReference type="SMART" id="SM00304">
    <property type="entry name" value="HAMP"/>
    <property type="match status" value="1"/>
</dbReference>
<dbReference type="InterPro" id="IPR003594">
    <property type="entry name" value="HATPase_dom"/>
</dbReference>
<dbReference type="EMBL" id="JBHTJZ010000005">
    <property type="protein sequence ID" value="MFD0958380.1"/>
    <property type="molecule type" value="Genomic_DNA"/>
</dbReference>
<comment type="catalytic activity">
    <reaction evidence="1">
        <text>ATP + protein L-histidine = ADP + protein N-phospho-L-histidine.</text>
        <dbReference type="EC" id="2.7.13.3"/>
    </reaction>
</comment>
<evidence type="ECO:0000256" key="6">
    <source>
        <dbReference type="ARBA" id="ARBA00022679"/>
    </source>
</evidence>
<dbReference type="PROSITE" id="PS50885">
    <property type="entry name" value="HAMP"/>
    <property type="match status" value="1"/>
</dbReference>
<dbReference type="Pfam" id="PF02518">
    <property type="entry name" value="HATPase_c"/>
    <property type="match status" value="1"/>
</dbReference>
<feature type="transmembrane region" description="Helical" evidence="12">
    <location>
        <begin position="278"/>
        <end position="301"/>
    </location>
</feature>
<keyword evidence="11 12" id="KW-0472">Membrane</keyword>
<dbReference type="Gene3D" id="3.30.565.10">
    <property type="entry name" value="Histidine kinase-like ATPase, C-terminal domain"/>
    <property type="match status" value="1"/>
</dbReference>
<keyword evidence="10" id="KW-0902">Two-component regulatory system</keyword>
<feature type="transmembrane region" description="Helical" evidence="12">
    <location>
        <begin position="21"/>
        <end position="40"/>
    </location>
</feature>
<organism evidence="15 16">
    <name type="scientific">Paenibacillus chungangensis</name>
    <dbReference type="NCBI Taxonomy" id="696535"/>
    <lineage>
        <taxon>Bacteria</taxon>
        <taxon>Bacillati</taxon>
        <taxon>Bacillota</taxon>
        <taxon>Bacilli</taxon>
        <taxon>Bacillales</taxon>
        <taxon>Paenibacillaceae</taxon>
        <taxon>Paenibacillus</taxon>
    </lineage>
</organism>
<dbReference type="InterPro" id="IPR005467">
    <property type="entry name" value="His_kinase_dom"/>
</dbReference>
<dbReference type="PANTHER" id="PTHR34220">
    <property type="entry name" value="SENSOR HISTIDINE KINASE YPDA"/>
    <property type="match status" value="1"/>
</dbReference>
<dbReference type="Pfam" id="PF06580">
    <property type="entry name" value="His_kinase"/>
    <property type="match status" value="1"/>
</dbReference>
<dbReference type="Proteomes" id="UP001596989">
    <property type="component" value="Unassembled WGS sequence"/>
</dbReference>
<keyword evidence="5" id="KW-0597">Phosphoprotein</keyword>
<keyword evidence="6" id="KW-0808">Transferase</keyword>
<feature type="domain" description="Histidine kinase" evidence="13">
    <location>
        <begin position="349"/>
        <end position="575"/>
    </location>
</feature>
<dbReference type="InterPro" id="IPR003660">
    <property type="entry name" value="HAMP_dom"/>
</dbReference>
<evidence type="ECO:0000256" key="3">
    <source>
        <dbReference type="ARBA" id="ARBA00012438"/>
    </source>
</evidence>
<dbReference type="InterPro" id="IPR010559">
    <property type="entry name" value="Sig_transdc_His_kin_internal"/>
</dbReference>
<evidence type="ECO:0000256" key="7">
    <source>
        <dbReference type="ARBA" id="ARBA00022741"/>
    </source>
</evidence>
<comment type="subcellular location">
    <subcellularLocation>
        <location evidence="2">Cell membrane</location>
        <topology evidence="2">Multi-pass membrane protein</topology>
    </subcellularLocation>
</comment>
<evidence type="ECO:0000256" key="4">
    <source>
        <dbReference type="ARBA" id="ARBA00022475"/>
    </source>
</evidence>
<feature type="domain" description="HAMP" evidence="14">
    <location>
        <begin position="299"/>
        <end position="351"/>
    </location>
</feature>
<evidence type="ECO:0000256" key="2">
    <source>
        <dbReference type="ARBA" id="ARBA00004651"/>
    </source>
</evidence>
<evidence type="ECO:0000256" key="1">
    <source>
        <dbReference type="ARBA" id="ARBA00000085"/>
    </source>
</evidence>
<dbReference type="InterPro" id="IPR050640">
    <property type="entry name" value="Bact_2-comp_sensor_kinase"/>
</dbReference>
<evidence type="ECO:0000259" key="13">
    <source>
        <dbReference type="PROSITE" id="PS50109"/>
    </source>
</evidence>
<evidence type="ECO:0000256" key="9">
    <source>
        <dbReference type="ARBA" id="ARBA00022840"/>
    </source>
</evidence>
<evidence type="ECO:0000256" key="12">
    <source>
        <dbReference type="SAM" id="Phobius"/>
    </source>
</evidence>
<dbReference type="Gene3D" id="6.10.340.10">
    <property type="match status" value="1"/>
</dbReference>
<dbReference type="GO" id="GO:0016301">
    <property type="term" value="F:kinase activity"/>
    <property type="evidence" value="ECO:0007669"/>
    <property type="project" value="UniProtKB-KW"/>
</dbReference>
<keyword evidence="8 15" id="KW-0418">Kinase</keyword>
<dbReference type="PROSITE" id="PS50109">
    <property type="entry name" value="HIS_KIN"/>
    <property type="match status" value="1"/>
</dbReference>
<reference evidence="16" key="1">
    <citation type="journal article" date="2019" name="Int. J. Syst. Evol. Microbiol.">
        <title>The Global Catalogue of Microorganisms (GCM) 10K type strain sequencing project: providing services to taxonomists for standard genome sequencing and annotation.</title>
        <authorList>
            <consortium name="The Broad Institute Genomics Platform"/>
            <consortium name="The Broad Institute Genome Sequencing Center for Infectious Disease"/>
            <person name="Wu L."/>
            <person name="Ma J."/>
        </authorList>
    </citation>
    <scope>NUCLEOTIDE SEQUENCE [LARGE SCALE GENOMIC DNA]</scope>
    <source>
        <strain evidence="16">CCUG 59129</strain>
    </source>
</reference>
<dbReference type="InterPro" id="IPR036890">
    <property type="entry name" value="HATPase_C_sf"/>
</dbReference>
<dbReference type="EC" id="2.7.13.3" evidence="3"/>
<keyword evidence="9" id="KW-0067">ATP-binding</keyword>
<proteinExistence type="predicted"/>
<evidence type="ECO:0000313" key="15">
    <source>
        <dbReference type="EMBL" id="MFD0958380.1"/>
    </source>
</evidence>
<dbReference type="SMART" id="SM00387">
    <property type="entry name" value="HATPase_c"/>
    <property type="match status" value="1"/>
</dbReference>
<evidence type="ECO:0000256" key="5">
    <source>
        <dbReference type="ARBA" id="ARBA00022553"/>
    </source>
</evidence>
<evidence type="ECO:0000256" key="11">
    <source>
        <dbReference type="ARBA" id="ARBA00023136"/>
    </source>
</evidence>
<keyword evidence="16" id="KW-1185">Reference proteome</keyword>
<evidence type="ECO:0000256" key="8">
    <source>
        <dbReference type="ARBA" id="ARBA00022777"/>
    </source>
</evidence>
<accession>A0ABW3HLM2</accession>
<gene>
    <name evidence="15" type="ORF">ACFQ2I_03180</name>
</gene>
<protein>
    <recommendedName>
        <fullName evidence="3">histidine kinase</fullName>
        <ecNumber evidence="3">2.7.13.3</ecNumber>
    </recommendedName>
</protein>
<name>A0ABW3HLM2_9BACL</name>
<sequence length="579" mass="66716">MRYRKYWHSIRWHSIQFKLTISFLIILIPLVAVSMFSNSYSHRMLYDQITERTRGTMLTTLDYVDELTKNMDQQTLLIGSNPNLVDVWRGGRDPLNRDNLYEVHTVQQQLTALTNVNGAVMEAFIVHGASGNGVSTLQGGIKWPNVRDELWFRRTVEAGGGLVVHAPSPSDNTYSAYLSNEYIYYARLLDVFRNNREPNVMVLVIDKSSLAKIINHMQTSPNIGISLFYNGNLTLESNPIRAANNRMFSIEVDNGTWSMLLQQPEDELFLQPRRLQSFTYLIIGISILLAVYIAWLVYISISKPLRLMSRTIKRFSGGDLSAQIDHRRKDEFGYLMNSFNLMAEAQRTMIEEDYEKELRLARAEFSLLQSQINPHFLYNTLDSIYSVAMKNRISEISDMVMNLAQFFRVSLGKGRSSFTLEETIEHLMFYIRVQQIRTEHFTVDIELEEKTKRLHVLKLLLQPIVENAIVHGLGKSALGGELSIRARLIEARLHVEIQDTGIGIPEQELASIREELDQITCQSYRVADDRPFRHYFGLKNVKARLKLYYGDQADLRIESREGEGTKVTLILQQREDDKG</sequence>